<dbReference type="InterPro" id="IPR006577">
    <property type="entry name" value="UAS"/>
</dbReference>
<dbReference type="GO" id="GO:0043130">
    <property type="term" value="F:ubiquitin binding"/>
    <property type="evidence" value="ECO:0007669"/>
    <property type="project" value="TreeGrafter"/>
</dbReference>
<gene>
    <name evidence="4" type="ORF">TSUD_154070</name>
</gene>
<dbReference type="SUPFAM" id="SSF52833">
    <property type="entry name" value="Thioredoxin-like"/>
    <property type="match status" value="1"/>
</dbReference>
<evidence type="ECO:0000313" key="5">
    <source>
        <dbReference type="Proteomes" id="UP000242715"/>
    </source>
</evidence>
<dbReference type="InterPro" id="IPR036249">
    <property type="entry name" value="Thioredoxin-like_sf"/>
</dbReference>
<dbReference type="GO" id="GO:0043161">
    <property type="term" value="P:proteasome-mediated ubiquitin-dependent protein catabolic process"/>
    <property type="evidence" value="ECO:0007669"/>
    <property type="project" value="TreeGrafter"/>
</dbReference>
<accession>A0A2Z6MYL8</accession>
<dbReference type="PANTHER" id="PTHR23322">
    <property type="entry name" value="FAS-ASSOCIATED PROTEIN"/>
    <property type="match status" value="1"/>
</dbReference>
<feature type="domain" description="UBX" evidence="3">
    <location>
        <begin position="391"/>
        <end position="499"/>
    </location>
</feature>
<proteinExistence type="predicted"/>
<protein>
    <recommendedName>
        <fullName evidence="3">UBX domain-containing protein</fullName>
    </recommendedName>
</protein>
<evidence type="ECO:0000256" key="1">
    <source>
        <dbReference type="ARBA" id="ARBA00022786"/>
    </source>
</evidence>
<dbReference type="AlphaFoldDB" id="A0A2Z6MYL8"/>
<dbReference type="EMBL" id="DF973678">
    <property type="protein sequence ID" value="GAU37574.1"/>
    <property type="molecule type" value="Genomic_DNA"/>
</dbReference>
<name>A0A2Z6MYL8_TRISU</name>
<evidence type="ECO:0000313" key="4">
    <source>
        <dbReference type="EMBL" id="GAU37574.1"/>
    </source>
</evidence>
<reference evidence="5" key="1">
    <citation type="journal article" date="2017" name="Front. Plant Sci.">
        <title>Climate Clever Clovers: New Paradigm to Reduce the Environmental Footprint of Ruminants by Breeding Low Methanogenic Forages Utilizing Haplotype Variation.</title>
        <authorList>
            <person name="Kaur P."/>
            <person name="Appels R."/>
            <person name="Bayer P.E."/>
            <person name="Keeble-Gagnere G."/>
            <person name="Wang J."/>
            <person name="Hirakawa H."/>
            <person name="Shirasawa K."/>
            <person name="Vercoe P."/>
            <person name="Stefanova K."/>
            <person name="Durmic Z."/>
            <person name="Nichols P."/>
            <person name="Revell C."/>
            <person name="Isobe S.N."/>
            <person name="Edwards D."/>
            <person name="Erskine W."/>
        </authorList>
    </citation>
    <scope>NUCLEOTIDE SEQUENCE [LARGE SCALE GENOMIC DNA]</scope>
    <source>
        <strain evidence="5">cv. Daliak</strain>
    </source>
</reference>
<evidence type="ECO:0000256" key="2">
    <source>
        <dbReference type="SAM" id="MobiDB-lite"/>
    </source>
</evidence>
<dbReference type="InterPro" id="IPR050730">
    <property type="entry name" value="UBX_domain-protein"/>
</dbReference>
<dbReference type="Gene3D" id="1.10.8.10">
    <property type="entry name" value="DNA helicase RuvA subunit, C-terminal domain"/>
    <property type="match status" value="1"/>
</dbReference>
<dbReference type="SUPFAM" id="SSF54236">
    <property type="entry name" value="Ubiquitin-like"/>
    <property type="match status" value="1"/>
</dbReference>
<dbReference type="Proteomes" id="UP000242715">
    <property type="component" value="Unassembled WGS sequence"/>
</dbReference>
<dbReference type="SMART" id="SM00594">
    <property type="entry name" value="UAS"/>
    <property type="match status" value="1"/>
</dbReference>
<organism evidence="4 5">
    <name type="scientific">Trifolium subterraneum</name>
    <name type="common">Subterranean clover</name>
    <dbReference type="NCBI Taxonomy" id="3900"/>
    <lineage>
        <taxon>Eukaryota</taxon>
        <taxon>Viridiplantae</taxon>
        <taxon>Streptophyta</taxon>
        <taxon>Embryophyta</taxon>
        <taxon>Tracheophyta</taxon>
        <taxon>Spermatophyta</taxon>
        <taxon>Magnoliopsida</taxon>
        <taxon>eudicotyledons</taxon>
        <taxon>Gunneridae</taxon>
        <taxon>Pentapetalae</taxon>
        <taxon>rosids</taxon>
        <taxon>fabids</taxon>
        <taxon>Fabales</taxon>
        <taxon>Fabaceae</taxon>
        <taxon>Papilionoideae</taxon>
        <taxon>50 kb inversion clade</taxon>
        <taxon>NPAAA clade</taxon>
        <taxon>Hologalegina</taxon>
        <taxon>IRL clade</taxon>
        <taxon>Trifolieae</taxon>
        <taxon>Trifolium</taxon>
    </lineage>
</organism>
<dbReference type="CDD" id="cd02958">
    <property type="entry name" value="UAS"/>
    <property type="match status" value="1"/>
</dbReference>
<dbReference type="InterPro" id="IPR029071">
    <property type="entry name" value="Ubiquitin-like_domsf"/>
</dbReference>
<dbReference type="InterPro" id="IPR001012">
    <property type="entry name" value="UBX_dom"/>
</dbReference>
<keyword evidence="1" id="KW-0833">Ubl conjugation pathway</keyword>
<dbReference type="PANTHER" id="PTHR23322:SF6">
    <property type="entry name" value="UBX DOMAIN-CONTAINING PROTEIN 7"/>
    <property type="match status" value="1"/>
</dbReference>
<evidence type="ECO:0000259" key="3">
    <source>
        <dbReference type="PROSITE" id="PS50033"/>
    </source>
</evidence>
<dbReference type="CDD" id="cd01767">
    <property type="entry name" value="UBX"/>
    <property type="match status" value="1"/>
</dbReference>
<dbReference type="InterPro" id="IPR003903">
    <property type="entry name" value="UIM_dom"/>
</dbReference>
<dbReference type="Gene3D" id="3.10.20.90">
    <property type="entry name" value="Phosphatidylinositol 3-kinase Catalytic Subunit, Chain A, domain 1"/>
    <property type="match status" value="1"/>
</dbReference>
<dbReference type="PROSITE" id="PS50033">
    <property type="entry name" value="UBX"/>
    <property type="match status" value="1"/>
</dbReference>
<feature type="region of interest" description="Disordered" evidence="2">
    <location>
        <begin position="303"/>
        <end position="339"/>
    </location>
</feature>
<dbReference type="PROSITE" id="PS50330">
    <property type="entry name" value="UIM"/>
    <property type="match status" value="1"/>
</dbReference>
<sequence>MEGMLSPTDQQTLVSSFLEVAQGQTAATARQFLQATSWKLEEALQLFLIGNESGAVAVPAPSSFTPPLENVDSFTDQSLLSEPRNQSGGLADGDEVRAPLPVIRETLYDNAMLFGGARLAHLSQEPNSLIAFRNFEQETRRPGVWESEQGAASTAESSQDTLASLYRPPFHLMFTGSFDKAKSAASMQDKWLMVNIQSTKEFSSHMLNRDTWANDAVSQTISTNFIFWQMAPALQANFTGYGIMVYDDTTEGKKVCTYYRLDSIPVVLIIDPITGQKMRSWGGMVQPESLLEGLITFLDAGPKDHHSTLSHKRPRASSSPPKIKATVDSNASTEEDEEIKRALAASLESVKESNEMAEGDNDDANVAGNLQETALPKRPAYPTLPEEPKVEKNLLCRVGVRLPNGHRAQRNFLLSEPIQLSRAEPSLKLYLSRLGVSKLHMVSLLKLLWSFIAAQLGEEDETKPFKLTQAIPGATKNLDYKSNLTFGESGLANSMISVTWD</sequence>
<dbReference type="Pfam" id="PF13899">
    <property type="entry name" value="Thioredoxin_7"/>
    <property type="match status" value="1"/>
</dbReference>
<dbReference type="OrthoDB" id="270602at2759"/>
<dbReference type="Pfam" id="PF14555">
    <property type="entry name" value="UBA_4"/>
    <property type="match status" value="1"/>
</dbReference>
<dbReference type="GO" id="GO:0005634">
    <property type="term" value="C:nucleus"/>
    <property type="evidence" value="ECO:0007669"/>
    <property type="project" value="TreeGrafter"/>
</dbReference>
<dbReference type="Gene3D" id="3.40.30.10">
    <property type="entry name" value="Glutaredoxin"/>
    <property type="match status" value="1"/>
</dbReference>
<keyword evidence="5" id="KW-1185">Reference proteome</keyword>